<evidence type="ECO:0000256" key="2">
    <source>
        <dbReference type="ARBA" id="ARBA00023002"/>
    </source>
</evidence>
<dbReference type="RefSeq" id="WP_067559018.1">
    <property type="nucleotide sequence ID" value="NZ_LPXN01000145.1"/>
</dbReference>
<dbReference type="NCBIfam" id="NF004791">
    <property type="entry name" value="PRK06138.1"/>
    <property type="match status" value="1"/>
</dbReference>
<reference evidence="3 4" key="1">
    <citation type="submission" date="2015-12" db="EMBL/GenBank/DDBJ databases">
        <title>Genome sequence of Oceanibaculum pacificum MCCC 1A02656.</title>
        <authorList>
            <person name="Lu L."/>
            <person name="Lai Q."/>
            <person name="Shao Z."/>
            <person name="Qian P."/>
        </authorList>
    </citation>
    <scope>NUCLEOTIDE SEQUENCE [LARGE SCALE GENOMIC DNA]</scope>
    <source>
        <strain evidence="3 4">MCCC 1A02656</strain>
    </source>
</reference>
<dbReference type="Pfam" id="PF13561">
    <property type="entry name" value="adh_short_C2"/>
    <property type="match status" value="1"/>
</dbReference>
<dbReference type="STRING" id="580166.AUP43_12945"/>
<accession>A0A154VPY8</accession>
<comment type="caution">
    <text evidence="3">The sequence shown here is derived from an EMBL/GenBank/DDBJ whole genome shotgun (WGS) entry which is preliminary data.</text>
</comment>
<dbReference type="PANTHER" id="PTHR24321:SF15">
    <property type="entry name" value="OXIDOREDUCTASE UCPA"/>
    <property type="match status" value="1"/>
</dbReference>
<dbReference type="PRINTS" id="PR00080">
    <property type="entry name" value="SDRFAMILY"/>
</dbReference>
<sequence>MRLKDKIAIVTGGGSGIGHATCLTFAREGAYVVVADKNPDAARKVADTLVAAGGKGESVEVDVAKSASVRAMIEGVVERQGRLDILVNNAGYGIAGTVVSTTEEDWDALMAVNVNGVFFGCKYAIPIMEKQGGGVIVNTASTVSKVGIKDRAAYCASKGAVAAMSRAMALDHVDAGVRINCVAPGTIESPYFDEIFRKSNDAAALRKGLEARQAMNRLGKPQEIANGILFLASDESSFCTGSVLMVDGGWTAK</sequence>
<gene>
    <name evidence="3" type="ORF">AUP43_12945</name>
</gene>
<dbReference type="Proteomes" id="UP000076400">
    <property type="component" value="Unassembled WGS sequence"/>
</dbReference>
<keyword evidence="4" id="KW-1185">Reference proteome</keyword>
<evidence type="ECO:0000313" key="3">
    <source>
        <dbReference type="EMBL" id="KZD03417.1"/>
    </source>
</evidence>
<dbReference type="InterPro" id="IPR020904">
    <property type="entry name" value="Sc_DH/Rdtase_CS"/>
</dbReference>
<dbReference type="PROSITE" id="PS00061">
    <property type="entry name" value="ADH_SHORT"/>
    <property type="match status" value="1"/>
</dbReference>
<dbReference type="Gene3D" id="3.40.50.720">
    <property type="entry name" value="NAD(P)-binding Rossmann-like Domain"/>
    <property type="match status" value="1"/>
</dbReference>
<organism evidence="3 4">
    <name type="scientific">Oceanibaculum pacificum</name>
    <dbReference type="NCBI Taxonomy" id="580166"/>
    <lineage>
        <taxon>Bacteria</taxon>
        <taxon>Pseudomonadati</taxon>
        <taxon>Pseudomonadota</taxon>
        <taxon>Alphaproteobacteria</taxon>
        <taxon>Rhodospirillales</taxon>
        <taxon>Oceanibaculaceae</taxon>
        <taxon>Oceanibaculum</taxon>
    </lineage>
</organism>
<dbReference type="OrthoDB" id="7499742at2"/>
<dbReference type="PRINTS" id="PR00081">
    <property type="entry name" value="GDHRDH"/>
</dbReference>
<dbReference type="InterPro" id="IPR002347">
    <property type="entry name" value="SDR_fam"/>
</dbReference>
<evidence type="ECO:0000256" key="1">
    <source>
        <dbReference type="ARBA" id="ARBA00006484"/>
    </source>
</evidence>
<dbReference type="PANTHER" id="PTHR24321">
    <property type="entry name" value="DEHYDROGENASES, SHORT CHAIN"/>
    <property type="match status" value="1"/>
</dbReference>
<dbReference type="NCBIfam" id="NF005559">
    <property type="entry name" value="PRK07231.1"/>
    <property type="match status" value="1"/>
</dbReference>
<dbReference type="EMBL" id="LPXN01000145">
    <property type="protein sequence ID" value="KZD03417.1"/>
    <property type="molecule type" value="Genomic_DNA"/>
</dbReference>
<dbReference type="FunFam" id="3.40.50.720:FF:000084">
    <property type="entry name" value="Short-chain dehydrogenase reductase"/>
    <property type="match status" value="1"/>
</dbReference>
<name>A0A154VPY8_9PROT</name>
<dbReference type="GO" id="GO:0016491">
    <property type="term" value="F:oxidoreductase activity"/>
    <property type="evidence" value="ECO:0007669"/>
    <property type="project" value="UniProtKB-KW"/>
</dbReference>
<dbReference type="SUPFAM" id="SSF51735">
    <property type="entry name" value="NAD(P)-binding Rossmann-fold domains"/>
    <property type="match status" value="1"/>
</dbReference>
<dbReference type="AlphaFoldDB" id="A0A154VPY8"/>
<keyword evidence="2" id="KW-0560">Oxidoreductase</keyword>
<protein>
    <submittedName>
        <fullName evidence="3">Short-chain dehydrogenase</fullName>
    </submittedName>
</protein>
<comment type="similarity">
    <text evidence="1">Belongs to the short-chain dehydrogenases/reductases (SDR) family.</text>
</comment>
<dbReference type="CDD" id="cd05233">
    <property type="entry name" value="SDR_c"/>
    <property type="match status" value="1"/>
</dbReference>
<proteinExistence type="inferred from homology"/>
<dbReference type="InterPro" id="IPR036291">
    <property type="entry name" value="NAD(P)-bd_dom_sf"/>
</dbReference>
<evidence type="ECO:0000313" key="4">
    <source>
        <dbReference type="Proteomes" id="UP000076400"/>
    </source>
</evidence>